<proteinExistence type="predicted"/>
<dbReference type="EMBL" id="JAHBAY010000024">
    <property type="protein sequence ID" value="MBT0774137.1"/>
    <property type="molecule type" value="Genomic_DNA"/>
</dbReference>
<protein>
    <recommendedName>
        <fullName evidence="4">Inhibitor I9 domain-containing protein</fullName>
    </recommendedName>
</protein>
<keyword evidence="3" id="KW-1185">Reference proteome</keyword>
<dbReference type="Proteomes" id="UP001197247">
    <property type="component" value="Unassembled WGS sequence"/>
</dbReference>
<evidence type="ECO:0000256" key="1">
    <source>
        <dbReference type="SAM" id="MobiDB-lite"/>
    </source>
</evidence>
<evidence type="ECO:0000313" key="2">
    <source>
        <dbReference type="EMBL" id="MBT0774137.1"/>
    </source>
</evidence>
<sequence length="123" mass="12903">MSTNTNSGDPIVVQFAFYGLGSQTEDVTAVVNELLTTGPQVTINNTTMKTDPAVNVFKGFYAEVDTPEAVLRYVCSENETVDLSAAPFATTPKSPTTSAGPTAPDGPAFPSLPTWPTWPGSTS</sequence>
<feature type="region of interest" description="Disordered" evidence="1">
    <location>
        <begin position="86"/>
        <end position="123"/>
    </location>
</feature>
<accession>A0ABS5TTJ8</accession>
<dbReference type="RefSeq" id="WP_214160677.1">
    <property type="nucleotide sequence ID" value="NZ_JAHBAY010000024.1"/>
</dbReference>
<evidence type="ECO:0008006" key="4">
    <source>
        <dbReference type="Google" id="ProtNLM"/>
    </source>
</evidence>
<comment type="caution">
    <text evidence="2">The sequence shown here is derived from an EMBL/GenBank/DDBJ whole genome shotgun (WGS) entry which is preliminary data.</text>
</comment>
<reference evidence="2 3" key="1">
    <citation type="submission" date="2021-05" db="EMBL/GenBank/DDBJ databases">
        <title>Kineosporia and Streptomyces sp. nov. two new marine actinobacteria isolated from Coral.</title>
        <authorList>
            <person name="Buangrab K."/>
            <person name="Sutthacheep M."/>
            <person name="Yeemin T."/>
            <person name="Harunari E."/>
            <person name="Igarashi Y."/>
            <person name="Kanchanasin P."/>
            <person name="Tanasupawat S."/>
            <person name="Phongsopitanun W."/>
        </authorList>
    </citation>
    <scope>NUCLEOTIDE SEQUENCE [LARGE SCALE GENOMIC DNA]</scope>
    <source>
        <strain evidence="2 3">J2-2</strain>
    </source>
</reference>
<gene>
    <name evidence="2" type="ORF">KIH74_34650</name>
</gene>
<evidence type="ECO:0000313" key="3">
    <source>
        <dbReference type="Proteomes" id="UP001197247"/>
    </source>
</evidence>
<organism evidence="2 3">
    <name type="scientific">Kineosporia corallincola</name>
    <dbReference type="NCBI Taxonomy" id="2835133"/>
    <lineage>
        <taxon>Bacteria</taxon>
        <taxon>Bacillati</taxon>
        <taxon>Actinomycetota</taxon>
        <taxon>Actinomycetes</taxon>
        <taxon>Kineosporiales</taxon>
        <taxon>Kineosporiaceae</taxon>
        <taxon>Kineosporia</taxon>
    </lineage>
</organism>
<name>A0ABS5TTJ8_9ACTN</name>
<feature type="compositionally biased region" description="Polar residues" evidence="1">
    <location>
        <begin position="91"/>
        <end position="100"/>
    </location>
</feature>